<dbReference type="InterPro" id="IPR041633">
    <property type="entry name" value="Polbeta"/>
</dbReference>
<organism evidence="2 3">
    <name type="scientific">Desulfonema limicola</name>
    <dbReference type="NCBI Taxonomy" id="45656"/>
    <lineage>
        <taxon>Bacteria</taxon>
        <taxon>Pseudomonadati</taxon>
        <taxon>Thermodesulfobacteriota</taxon>
        <taxon>Desulfobacteria</taxon>
        <taxon>Desulfobacterales</taxon>
        <taxon>Desulfococcaceae</taxon>
        <taxon>Desulfonema</taxon>
    </lineage>
</organism>
<feature type="domain" description="Polymerase beta nucleotidyltransferase" evidence="1">
    <location>
        <begin position="18"/>
        <end position="73"/>
    </location>
</feature>
<dbReference type="Proteomes" id="UP000663720">
    <property type="component" value="Chromosome"/>
</dbReference>
<proteinExistence type="predicted"/>
<evidence type="ECO:0000313" key="3">
    <source>
        <dbReference type="Proteomes" id="UP000663720"/>
    </source>
</evidence>
<dbReference type="Gene3D" id="3.30.460.10">
    <property type="entry name" value="Beta Polymerase, domain 2"/>
    <property type="match status" value="1"/>
</dbReference>
<name>A0A975GJB1_9BACT</name>
<gene>
    <name evidence="2" type="ORF">dnl_56270</name>
</gene>
<protein>
    <submittedName>
        <fullName evidence="2">Nucleotidyltransferase domain-containing protein</fullName>
    </submittedName>
</protein>
<dbReference type="AlphaFoldDB" id="A0A975GJB1"/>
<dbReference type="SUPFAM" id="SSF81301">
    <property type="entry name" value="Nucleotidyltransferase"/>
    <property type="match status" value="1"/>
</dbReference>
<evidence type="ECO:0000313" key="2">
    <source>
        <dbReference type="EMBL" id="QTA83232.1"/>
    </source>
</evidence>
<reference evidence="2" key="1">
    <citation type="journal article" date="2021" name="Microb. Physiol.">
        <title>Proteogenomic Insights into the Physiology of Marine, Sulfate-Reducing, Filamentous Desulfonema limicola and Desulfonema magnum.</title>
        <authorList>
            <person name="Schnaars V."/>
            <person name="Wohlbrand L."/>
            <person name="Scheve S."/>
            <person name="Hinrichs C."/>
            <person name="Reinhardt R."/>
            <person name="Rabus R."/>
        </authorList>
    </citation>
    <scope>NUCLEOTIDE SEQUENCE</scope>
    <source>
        <strain evidence="2">5ac10</strain>
    </source>
</reference>
<dbReference type="CDD" id="cd05403">
    <property type="entry name" value="NT_KNTase_like"/>
    <property type="match status" value="1"/>
</dbReference>
<dbReference type="KEGG" id="dli:dnl_56270"/>
<keyword evidence="3" id="KW-1185">Reference proteome</keyword>
<dbReference type="Pfam" id="PF18765">
    <property type="entry name" value="Polbeta"/>
    <property type="match status" value="1"/>
</dbReference>
<sequence length="86" mass="10046">MIIDKTKIPESVIKYSDYLKNLYPNLKQVYVFGSCAKENMKPDSDIDMAFIFQDISDTFDIQVRLIDIIGNKVFTAKTQRTQRKTF</sequence>
<accession>A0A975GJB1</accession>
<evidence type="ECO:0000259" key="1">
    <source>
        <dbReference type="Pfam" id="PF18765"/>
    </source>
</evidence>
<dbReference type="EMBL" id="CP061799">
    <property type="protein sequence ID" value="QTA83232.1"/>
    <property type="molecule type" value="Genomic_DNA"/>
</dbReference>
<dbReference type="InterPro" id="IPR043519">
    <property type="entry name" value="NT_sf"/>
</dbReference>